<evidence type="ECO:0000313" key="8">
    <source>
        <dbReference type="EMBL" id="GAA3279870.1"/>
    </source>
</evidence>
<accession>A0ABP6REL5</accession>
<dbReference type="EMBL" id="BAAAYG010000002">
    <property type="protein sequence ID" value="GAA3279870.1"/>
    <property type="molecule type" value="Genomic_DNA"/>
</dbReference>
<evidence type="ECO:0000256" key="1">
    <source>
        <dbReference type="ARBA" id="ARBA00004651"/>
    </source>
</evidence>
<keyword evidence="5 7" id="KW-0472">Membrane</keyword>
<comment type="caution">
    <text evidence="8">The sequence shown here is derived from an EMBL/GenBank/DDBJ whole genome shotgun (WGS) entry which is preliminary data.</text>
</comment>
<keyword evidence="9" id="KW-1185">Reference proteome</keyword>
<evidence type="ECO:0000256" key="4">
    <source>
        <dbReference type="ARBA" id="ARBA00022989"/>
    </source>
</evidence>
<comment type="subcellular location">
    <subcellularLocation>
        <location evidence="1">Cell membrane</location>
        <topology evidence="1">Multi-pass membrane protein</topology>
    </subcellularLocation>
</comment>
<proteinExistence type="predicted"/>
<organism evidence="8 9">
    <name type="scientific">Nesterenkonia halobia</name>
    <dbReference type="NCBI Taxonomy" id="37922"/>
    <lineage>
        <taxon>Bacteria</taxon>
        <taxon>Bacillati</taxon>
        <taxon>Actinomycetota</taxon>
        <taxon>Actinomycetes</taxon>
        <taxon>Micrococcales</taxon>
        <taxon>Micrococcaceae</taxon>
        <taxon>Nesterenkonia</taxon>
    </lineage>
</organism>
<name>A0ABP6REL5_9MICC</name>
<keyword evidence="3 7" id="KW-0812">Transmembrane</keyword>
<feature type="transmembrane region" description="Helical" evidence="7">
    <location>
        <begin position="211"/>
        <end position="234"/>
    </location>
</feature>
<sequence>MLGYSGRMSAEETQDRRPGADDARDSRDAALAEEAAADGAWSTSAESAEPAAGGLAAHRASRREATGPDVLGESLVSADADRPGTVAAAADQPDRLKTRQREEHAASGRDAAKPRTPFSLRPATWWYSFRRAVAEFGRDQCPDSAAALTYYAVLSVFPALIAFVSLLSVVGEARRTQEFLLNTLDELLESDVRDMSVVQTILQVLTEAPGAGIGLAVGILTALWTASNYVNAFSRAMNRIFEVPEGRSPLVLRPVLYGVTAALIVLVALSAMMLVVSGPLVTALGEAAGLSQTAEQVWNYARYPALLVIAAACIALLYYTTPNIRQPGVLWITGGALLAIGVLILATIGVAVYISGFGNYQATYGALAGVIIFLLWIFIANAVLLFGAEVDAELERGRQLQAGIEAERTIMLPLRATAAADKAAMKYEKLVAQGQALRLTAGRTAKPDDVWRE</sequence>
<evidence type="ECO:0000256" key="7">
    <source>
        <dbReference type="SAM" id="Phobius"/>
    </source>
</evidence>
<dbReference type="Pfam" id="PF03631">
    <property type="entry name" value="Virul_fac_BrkB"/>
    <property type="match status" value="1"/>
</dbReference>
<keyword evidence="2" id="KW-1003">Cell membrane</keyword>
<feature type="transmembrane region" description="Helical" evidence="7">
    <location>
        <begin position="148"/>
        <end position="170"/>
    </location>
</feature>
<feature type="compositionally biased region" description="Basic and acidic residues" evidence="6">
    <location>
        <begin position="92"/>
        <end position="113"/>
    </location>
</feature>
<dbReference type="InterPro" id="IPR017039">
    <property type="entry name" value="Virul_fac_BrkB"/>
</dbReference>
<feature type="transmembrane region" description="Helical" evidence="7">
    <location>
        <begin position="331"/>
        <end position="354"/>
    </location>
</feature>
<evidence type="ECO:0000256" key="5">
    <source>
        <dbReference type="ARBA" id="ARBA00023136"/>
    </source>
</evidence>
<gene>
    <name evidence="8" type="ORF">GCM10020260_03420</name>
</gene>
<feature type="transmembrane region" description="Helical" evidence="7">
    <location>
        <begin position="255"/>
        <end position="280"/>
    </location>
</feature>
<evidence type="ECO:0000256" key="3">
    <source>
        <dbReference type="ARBA" id="ARBA00022692"/>
    </source>
</evidence>
<feature type="transmembrane region" description="Helical" evidence="7">
    <location>
        <begin position="366"/>
        <end position="388"/>
    </location>
</feature>
<evidence type="ECO:0000313" key="9">
    <source>
        <dbReference type="Proteomes" id="UP001501736"/>
    </source>
</evidence>
<keyword evidence="4 7" id="KW-1133">Transmembrane helix</keyword>
<evidence type="ECO:0000256" key="6">
    <source>
        <dbReference type="SAM" id="MobiDB-lite"/>
    </source>
</evidence>
<dbReference type="NCBIfam" id="TIGR00765">
    <property type="entry name" value="yihY_not_rbn"/>
    <property type="match status" value="1"/>
</dbReference>
<dbReference type="PANTHER" id="PTHR30213:SF0">
    <property type="entry name" value="UPF0761 MEMBRANE PROTEIN YIHY"/>
    <property type="match status" value="1"/>
</dbReference>
<dbReference type="PANTHER" id="PTHR30213">
    <property type="entry name" value="INNER MEMBRANE PROTEIN YHJD"/>
    <property type="match status" value="1"/>
</dbReference>
<feature type="transmembrane region" description="Helical" evidence="7">
    <location>
        <begin position="300"/>
        <end position="319"/>
    </location>
</feature>
<feature type="region of interest" description="Disordered" evidence="6">
    <location>
        <begin position="1"/>
        <end position="116"/>
    </location>
</feature>
<dbReference type="Proteomes" id="UP001501736">
    <property type="component" value="Unassembled WGS sequence"/>
</dbReference>
<protein>
    <submittedName>
        <fullName evidence="8">Uncharacterized protein</fullName>
    </submittedName>
</protein>
<feature type="compositionally biased region" description="Basic and acidic residues" evidence="6">
    <location>
        <begin position="9"/>
        <end position="30"/>
    </location>
</feature>
<reference evidence="9" key="1">
    <citation type="journal article" date="2019" name="Int. J. Syst. Evol. Microbiol.">
        <title>The Global Catalogue of Microorganisms (GCM) 10K type strain sequencing project: providing services to taxonomists for standard genome sequencing and annotation.</title>
        <authorList>
            <consortium name="The Broad Institute Genomics Platform"/>
            <consortium name="The Broad Institute Genome Sequencing Center for Infectious Disease"/>
            <person name="Wu L."/>
            <person name="Ma J."/>
        </authorList>
    </citation>
    <scope>NUCLEOTIDE SEQUENCE [LARGE SCALE GENOMIC DNA]</scope>
    <source>
        <strain evidence="9">JCM 11483</strain>
    </source>
</reference>
<evidence type="ECO:0000256" key="2">
    <source>
        <dbReference type="ARBA" id="ARBA00022475"/>
    </source>
</evidence>